<evidence type="ECO:0000313" key="1">
    <source>
        <dbReference type="EMBL" id="KAK0494331.1"/>
    </source>
</evidence>
<reference evidence="1" key="1">
    <citation type="submission" date="2023-06" db="EMBL/GenBank/DDBJ databases">
        <authorList>
            <consortium name="Lawrence Berkeley National Laboratory"/>
            <person name="Ahrendt S."/>
            <person name="Sahu N."/>
            <person name="Indic B."/>
            <person name="Wong-Bajracharya J."/>
            <person name="Merenyi Z."/>
            <person name="Ke H.-M."/>
            <person name="Monk M."/>
            <person name="Kocsube S."/>
            <person name="Drula E."/>
            <person name="Lipzen A."/>
            <person name="Balint B."/>
            <person name="Henrissat B."/>
            <person name="Andreopoulos B."/>
            <person name="Martin F.M."/>
            <person name="Harder C.B."/>
            <person name="Rigling D."/>
            <person name="Ford K.L."/>
            <person name="Foster G.D."/>
            <person name="Pangilinan J."/>
            <person name="Papanicolaou A."/>
            <person name="Barry K."/>
            <person name="LaButti K."/>
            <person name="Viragh M."/>
            <person name="Koriabine M."/>
            <person name="Yan M."/>
            <person name="Riley R."/>
            <person name="Champramary S."/>
            <person name="Plett K.L."/>
            <person name="Tsai I.J."/>
            <person name="Slot J."/>
            <person name="Sipos G."/>
            <person name="Plett J."/>
            <person name="Nagy L.G."/>
            <person name="Grigoriev I.V."/>
        </authorList>
    </citation>
    <scope>NUCLEOTIDE SEQUENCE</scope>
    <source>
        <strain evidence="1">HWK02</strain>
    </source>
</reference>
<dbReference type="Proteomes" id="UP001175228">
    <property type="component" value="Unassembled WGS sequence"/>
</dbReference>
<proteinExistence type="predicted"/>
<organism evidence="1 2">
    <name type="scientific">Armillaria luteobubalina</name>
    <dbReference type="NCBI Taxonomy" id="153913"/>
    <lineage>
        <taxon>Eukaryota</taxon>
        <taxon>Fungi</taxon>
        <taxon>Dikarya</taxon>
        <taxon>Basidiomycota</taxon>
        <taxon>Agaricomycotina</taxon>
        <taxon>Agaricomycetes</taxon>
        <taxon>Agaricomycetidae</taxon>
        <taxon>Agaricales</taxon>
        <taxon>Marasmiineae</taxon>
        <taxon>Physalacriaceae</taxon>
        <taxon>Armillaria</taxon>
    </lineage>
</organism>
<dbReference type="AlphaFoldDB" id="A0AA39Q2S9"/>
<evidence type="ECO:0000313" key="2">
    <source>
        <dbReference type="Proteomes" id="UP001175228"/>
    </source>
</evidence>
<gene>
    <name evidence="1" type="ORF">EDD18DRAFT_367117</name>
</gene>
<protein>
    <submittedName>
        <fullName evidence="1">Uncharacterized protein</fullName>
    </submittedName>
</protein>
<name>A0AA39Q2S9_9AGAR</name>
<keyword evidence="2" id="KW-1185">Reference proteome</keyword>
<sequence length="203" mass="23438">MRSTWAGPCTSLVAHRNLSLPFYHRWSRCFLETYSMTCLLLLFTFAFWNSRPTTVASSNQAFRTTSSPQYRTPRSLLAGDLEWAQVSEKRYSVGGPFHHRYRIHLGSVDYFVTHCIYSRLESRPLGEVCPRHEILAVNKRGPFLFFHQSPVTHPWTLLALRLLLELVVISSSLKLDFILISYVQFYTACCSSIHVNKTVIAKF</sequence>
<dbReference type="EMBL" id="JAUEPU010000021">
    <property type="protein sequence ID" value="KAK0494331.1"/>
    <property type="molecule type" value="Genomic_DNA"/>
</dbReference>
<comment type="caution">
    <text evidence="1">The sequence shown here is derived from an EMBL/GenBank/DDBJ whole genome shotgun (WGS) entry which is preliminary data.</text>
</comment>
<accession>A0AA39Q2S9</accession>